<gene>
    <name evidence="2" type="ORF">F4X14_14890</name>
</gene>
<evidence type="ECO:0000313" key="2">
    <source>
        <dbReference type="EMBL" id="MYC96248.1"/>
    </source>
</evidence>
<dbReference type="Pfam" id="PF13612">
    <property type="entry name" value="DDE_Tnp_1_3"/>
    <property type="match status" value="1"/>
</dbReference>
<organism evidence="2">
    <name type="scientific">Caldilineaceae bacterium SB0661_bin_32</name>
    <dbReference type="NCBI Taxonomy" id="2605255"/>
    <lineage>
        <taxon>Bacteria</taxon>
        <taxon>Bacillati</taxon>
        <taxon>Chloroflexota</taxon>
        <taxon>Caldilineae</taxon>
        <taxon>Caldilineales</taxon>
        <taxon>Caldilineaceae</taxon>
    </lineage>
</organism>
<sequence length="179" mass="20239">MVRLGADFGPVPSRKMMILGFKLPMLITMGGLIIDFELAPASERDLAVGRELLAENDNRIVIGDKAYVSAPTGEELWQYNRIRLLTKTRKNQKKQIPTFVSRIYDAVRQIIETVTSQLNAQFSIETNHAHTLRGLCARLYTKLTAHTLCIHINRLLGVPDYLQIKQLAFPNEHKAPIDS</sequence>
<proteinExistence type="predicted"/>
<accession>A0A6B1D997</accession>
<name>A0A6B1D997_9CHLR</name>
<dbReference type="EMBL" id="VXMH01000076">
    <property type="protein sequence ID" value="MYC96248.1"/>
    <property type="molecule type" value="Genomic_DNA"/>
</dbReference>
<reference evidence="2" key="1">
    <citation type="submission" date="2019-09" db="EMBL/GenBank/DDBJ databases">
        <title>Characterisation of the sponge microbiome using genome-centric metagenomics.</title>
        <authorList>
            <person name="Engelberts J.P."/>
            <person name="Robbins S.J."/>
            <person name="De Goeij J.M."/>
            <person name="Aranda M."/>
            <person name="Bell S.C."/>
            <person name="Webster N.S."/>
        </authorList>
    </citation>
    <scope>NUCLEOTIDE SEQUENCE</scope>
    <source>
        <strain evidence="2">SB0661_bin_32</strain>
    </source>
</reference>
<comment type="caution">
    <text evidence="2">The sequence shown here is derived from an EMBL/GenBank/DDBJ whole genome shotgun (WGS) entry which is preliminary data.</text>
</comment>
<dbReference type="InterPro" id="IPR025668">
    <property type="entry name" value="Tnp_DDE_dom"/>
</dbReference>
<feature type="domain" description="Transposase DDE" evidence="1">
    <location>
        <begin position="18"/>
        <end position="126"/>
    </location>
</feature>
<evidence type="ECO:0000259" key="1">
    <source>
        <dbReference type="Pfam" id="PF13612"/>
    </source>
</evidence>
<dbReference type="AlphaFoldDB" id="A0A6B1D997"/>
<protein>
    <submittedName>
        <fullName evidence="2">Transposase</fullName>
    </submittedName>
</protein>